<reference evidence="1 2" key="1">
    <citation type="journal article" date="2010" name="Proc. Natl. Acad. Sci. U.S.A.">
        <title>A Nitrospira metagenome illuminates the physiology and evolution of globally important nitrite-oxidizing bacteria.</title>
        <authorList>
            <person name="Lucker S."/>
            <person name="Wagner M."/>
            <person name="Maixner F."/>
            <person name="Pelletier E."/>
            <person name="Koch H."/>
            <person name="Vacherie B."/>
            <person name="Rattei T."/>
            <person name="Sinninghe Damste J."/>
            <person name="Spieck E."/>
            <person name="Le Paslier D."/>
            <person name="Daims H."/>
        </authorList>
    </citation>
    <scope>NUCLEOTIDE SEQUENCE [LARGE SCALE GENOMIC DNA]</scope>
</reference>
<dbReference type="AlphaFoldDB" id="D8PDQ1"/>
<dbReference type="HOGENOM" id="CLU_2988101_0_0_0"/>
<evidence type="ECO:0000313" key="1">
    <source>
        <dbReference type="EMBL" id="CBK41360.1"/>
    </source>
</evidence>
<evidence type="ECO:0000313" key="2">
    <source>
        <dbReference type="Proteomes" id="UP000001660"/>
    </source>
</evidence>
<gene>
    <name evidence="1" type="ORF">NIDE1625</name>
</gene>
<proteinExistence type="predicted"/>
<dbReference type="EMBL" id="FP929003">
    <property type="protein sequence ID" value="CBK41360.1"/>
    <property type="molecule type" value="Genomic_DNA"/>
</dbReference>
<name>D8PDQ1_9BACT</name>
<organism evidence="1 2">
    <name type="scientific">Nitrospira defluvii</name>
    <dbReference type="NCBI Taxonomy" id="330214"/>
    <lineage>
        <taxon>Bacteria</taxon>
        <taxon>Pseudomonadati</taxon>
        <taxon>Nitrospirota</taxon>
        <taxon>Nitrospiria</taxon>
        <taxon>Nitrospirales</taxon>
        <taxon>Nitrospiraceae</taxon>
        <taxon>Nitrospira</taxon>
    </lineage>
</organism>
<protein>
    <submittedName>
        <fullName evidence="1">Uncharacterized protein</fullName>
    </submittedName>
</protein>
<dbReference type="STRING" id="330214.NIDE1625"/>
<keyword evidence="2" id="KW-1185">Reference proteome</keyword>
<accession>D8PDQ1</accession>
<dbReference type="KEGG" id="nde:NIDE1625"/>
<dbReference type="Proteomes" id="UP000001660">
    <property type="component" value="Chromosome"/>
</dbReference>
<sequence length="57" mass="6466">MVNLLRRPVEARLTVTDLSNQDFAEVEYAELAWNQAVDNRADMSVRGERRSSSVPTT</sequence>